<gene>
    <name evidence="1" type="ORF">MRATA1EN22A_LOCUS28692</name>
</gene>
<evidence type="ECO:0000313" key="2">
    <source>
        <dbReference type="Proteomes" id="UP001162501"/>
    </source>
</evidence>
<proteinExistence type="predicted"/>
<dbReference type="Proteomes" id="UP001162501">
    <property type="component" value="Unassembled WGS sequence"/>
</dbReference>
<reference evidence="1" key="1">
    <citation type="submission" date="2025-03" db="EMBL/GenBank/DDBJ databases">
        <authorList>
            <consortium name="ELIXIR-Norway"/>
            <consortium name="Elixir Norway"/>
        </authorList>
    </citation>
    <scope>NUCLEOTIDE SEQUENCE</scope>
</reference>
<sequence>MGRGHVCVQSPHCLRVGHSTRSVGCRERRQVSEVHIDGAVTKEPLVSHQHLHAQRKEVTGLLALGGPTPEPPLYSSSQSPDRGRSPGVPDRGPGPQKQQSLQAGNLHLSRV</sequence>
<protein>
    <submittedName>
        <fullName evidence="1">Uncharacterized protein</fullName>
    </submittedName>
</protein>
<organism evidence="1 2">
    <name type="scientific">Rangifer tarandus platyrhynchus</name>
    <name type="common">Svalbard reindeer</name>
    <dbReference type="NCBI Taxonomy" id="3082113"/>
    <lineage>
        <taxon>Eukaryota</taxon>
        <taxon>Metazoa</taxon>
        <taxon>Chordata</taxon>
        <taxon>Craniata</taxon>
        <taxon>Vertebrata</taxon>
        <taxon>Euteleostomi</taxon>
        <taxon>Mammalia</taxon>
        <taxon>Eutheria</taxon>
        <taxon>Laurasiatheria</taxon>
        <taxon>Artiodactyla</taxon>
        <taxon>Ruminantia</taxon>
        <taxon>Pecora</taxon>
        <taxon>Cervidae</taxon>
        <taxon>Odocoileinae</taxon>
        <taxon>Rangifer</taxon>
    </lineage>
</organism>
<accession>A0ACB1KDN9</accession>
<dbReference type="EMBL" id="CATOBB020000127">
    <property type="protein sequence ID" value="CAM9120142.1"/>
    <property type="molecule type" value="Genomic_DNA"/>
</dbReference>
<evidence type="ECO:0000313" key="1">
    <source>
        <dbReference type="EMBL" id="CAM9120142.1"/>
    </source>
</evidence>
<name>A0ACB1KDN9_RANTA</name>
<comment type="caution">
    <text evidence="1">The sequence shown here is derived from an EMBL/GenBank/DDBJ whole genome shotgun (WGS) entry which is preliminary data.</text>
</comment>